<proteinExistence type="inferred from homology"/>
<comment type="similarity">
    <text evidence="1">Belongs to the bacterial ring-hydroxylating dioxygenase beta subunit family.</text>
</comment>
<dbReference type="SUPFAM" id="SSF54427">
    <property type="entry name" value="NTF2-like"/>
    <property type="match status" value="1"/>
</dbReference>
<gene>
    <name evidence="3" type="ORF">O987_08250</name>
</gene>
<evidence type="ECO:0000313" key="3">
    <source>
        <dbReference type="EMBL" id="AIJ45796.1"/>
    </source>
</evidence>
<keyword evidence="3" id="KW-0223">Dioxygenase</keyword>
<evidence type="ECO:0000256" key="1">
    <source>
        <dbReference type="ARBA" id="ARBA00009570"/>
    </source>
</evidence>
<protein>
    <submittedName>
        <fullName evidence="3">Benzene 1,2-dioxygenase</fullName>
    </submittedName>
</protein>
<dbReference type="InterPro" id="IPR000391">
    <property type="entry name" value="Rng_hydr_dOase-bsu"/>
</dbReference>
<dbReference type="RefSeq" id="WP_144244909.1">
    <property type="nucleotide sequence ID" value="NZ_CP006704.1"/>
</dbReference>
<dbReference type="PANTHER" id="PTHR41534:SF2">
    <property type="entry name" value="3-PHENYLPROPIONATE_CINNAMIC ACID DIOXYGENASE SUBUNIT BETA"/>
    <property type="match status" value="1"/>
</dbReference>
<dbReference type="GO" id="GO:0051213">
    <property type="term" value="F:dioxygenase activity"/>
    <property type="evidence" value="ECO:0007669"/>
    <property type="project" value="UniProtKB-KW"/>
</dbReference>
<dbReference type="KEGG" id="ctes:O987_08250"/>
<dbReference type="PANTHER" id="PTHR41534">
    <property type="entry name" value="BLR3401 PROTEIN"/>
    <property type="match status" value="1"/>
</dbReference>
<organism evidence="3 4">
    <name type="scientific">Comamonas testosteroni TK102</name>
    <dbReference type="NCBI Taxonomy" id="1392005"/>
    <lineage>
        <taxon>Bacteria</taxon>
        <taxon>Pseudomonadati</taxon>
        <taxon>Pseudomonadota</taxon>
        <taxon>Betaproteobacteria</taxon>
        <taxon>Burkholderiales</taxon>
        <taxon>Comamonadaceae</taxon>
        <taxon>Comamonas</taxon>
    </lineage>
</organism>
<dbReference type="CDD" id="cd00667">
    <property type="entry name" value="ring_hydroxylating_dioxygenases_beta"/>
    <property type="match status" value="1"/>
</dbReference>
<reference evidence="3 4" key="1">
    <citation type="journal article" date="2014" name="Genome Announc.">
        <title>Complete Genome Sequence of Polychlorinated Biphenyl Degrader Comamonas testosteroni TK102 (NBRC 109938).</title>
        <authorList>
            <person name="Fukuda K."/>
            <person name="Hosoyama A."/>
            <person name="Tsuchikane K."/>
            <person name="Ohji S."/>
            <person name="Yamazoe A."/>
            <person name="Fujita N."/>
            <person name="Shintani M."/>
            <person name="Kimbara K."/>
        </authorList>
    </citation>
    <scope>NUCLEOTIDE SEQUENCE [LARGE SCALE GENOMIC DNA]</scope>
    <source>
        <strain evidence="3">TK102</strain>
    </source>
</reference>
<accession>A0A076PM87</accession>
<name>A0A076PM87_COMTE</name>
<keyword evidence="2" id="KW-0560">Oxidoreductase</keyword>
<dbReference type="EMBL" id="CP006704">
    <property type="protein sequence ID" value="AIJ45796.1"/>
    <property type="molecule type" value="Genomic_DNA"/>
</dbReference>
<dbReference type="InterPro" id="IPR032710">
    <property type="entry name" value="NTF2-like_dom_sf"/>
</dbReference>
<dbReference type="Proteomes" id="UP000028782">
    <property type="component" value="Chromosome"/>
</dbReference>
<evidence type="ECO:0000313" key="4">
    <source>
        <dbReference type="Proteomes" id="UP000028782"/>
    </source>
</evidence>
<dbReference type="HOGENOM" id="CLU_102527_1_1_4"/>
<sequence>MTAVAMAQSTAELIKEFAWSAQPVSPQLQHEVEQFYYREAQLLDHHNFAAWFELLEQDIHYWMPIRTTLHKRDSHKEYVPAGSHAHFDEDYDMMRGRIRQRTSDLNWAEEPLSRTRHIVSNVIVRETDTPGTLEVASAFLLYRNRNERQMDIFAGERRDVLRRANNGLGFKIARRTILIDQSTILANNLSVFF</sequence>
<dbReference type="Pfam" id="PF00866">
    <property type="entry name" value="Ring_hydroxyl_B"/>
    <property type="match status" value="1"/>
</dbReference>
<dbReference type="GO" id="GO:0019380">
    <property type="term" value="P:3-phenylpropionate catabolic process"/>
    <property type="evidence" value="ECO:0007669"/>
    <property type="project" value="TreeGrafter"/>
</dbReference>
<dbReference type="AlphaFoldDB" id="A0A076PM87"/>
<evidence type="ECO:0000256" key="2">
    <source>
        <dbReference type="ARBA" id="ARBA00023002"/>
    </source>
</evidence>
<dbReference type="NCBIfam" id="NF007479">
    <property type="entry name" value="PRK10069.1"/>
    <property type="match status" value="1"/>
</dbReference>
<dbReference type="Gene3D" id="3.10.450.50">
    <property type="match status" value="1"/>
</dbReference>